<dbReference type="EMBL" id="JACTAM010002502">
    <property type="protein sequence ID" value="KAI2644502.1"/>
    <property type="molecule type" value="Genomic_DNA"/>
</dbReference>
<accession>A0ABQ8L3I6</accession>
<evidence type="ECO:0000313" key="1">
    <source>
        <dbReference type="EMBL" id="KAI2644502.1"/>
    </source>
</evidence>
<reference evidence="1 2" key="1">
    <citation type="submission" date="2022-01" db="EMBL/GenBank/DDBJ databases">
        <title>A high-quality chromosome-level genome assembly of rohu carp, Labeo rohita.</title>
        <authorList>
            <person name="Arick M.A. II"/>
            <person name="Hsu C.-Y."/>
            <person name="Magbanua Z."/>
            <person name="Pechanova O."/>
            <person name="Grover C."/>
            <person name="Miller E."/>
            <person name="Thrash A."/>
            <person name="Ezzel L."/>
            <person name="Alam S."/>
            <person name="Benzie J."/>
            <person name="Hamilton M."/>
            <person name="Karsi A."/>
            <person name="Lawrence M.L."/>
            <person name="Peterson D.G."/>
        </authorList>
    </citation>
    <scope>NUCLEOTIDE SEQUENCE [LARGE SCALE GENOMIC DNA]</scope>
    <source>
        <strain evidence="2">BAU-BD-2019</strain>
        <tissue evidence="1">Blood</tissue>
    </source>
</reference>
<keyword evidence="2" id="KW-1185">Reference proteome</keyword>
<name>A0ABQ8L3I6_LABRO</name>
<organism evidence="1 2">
    <name type="scientific">Labeo rohita</name>
    <name type="common">Indian major carp</name>
    <name type="synonym">Cyprinus rohita</name>
    <dbReference type="NCBI Taxonomy" id="84645"/>
    <lineage>
        <taxon>Eukaryota</taxon>
        <taxon>Metazoa</taxon>
        <taxon>Chordata</taxon>
        <taxon>Craniata</taxon>
        <taxon>Vertebrata</taxon>
        <taxon>Euteleostomi</taxon>
        <taxon>Actinopterygii</taxon>
        <taxon>Neopterygii</taxon>
        <taxon>Teleostei</taxon>
        <taxon>Ostariophysi</taxon>
        <taxon>Cypriniformes</taxon>
        <taxon>Cyprinidae</taxon>
        <taxon>Labeoninae</taxon>
        <taxon>Labeonini</taxon>
        <taxon>Labeo</taxon>
    </lineage>
</organism>
<protein>
    <submittedName>
        <fullName evidence="1">Anoctamin-8</fullName>
    </submittedName>
</protein>
<evidence type="ECO:0000313" key="2">
    <source>
        <dbReference type="Proteomes" id="UP000830375"/>
    </source>
</evidence>
<proteinExistence type="predicted"/>
<sequence>MGSANSLRGLTLHQAIKNKMAPNCDWKRWEVRIMFSTDSYEEGRRKVKEAKTWSDLQSDAEMSGQKPPRWKMYGYLFIMKSVGIGPPGGCLLDSEEESGQLLPPAPTVNLPAIIPNNTFPPVPTTILPTANTDVYRDAAKLPCECIPLLSV</sequence>
<dbReference type="Proteomes" id="UP000830375">
    <property type="component" value="Unassembled WGS sequence"/>
</dbReference>
<gene>
    <name evidence="1" type="ORF">H4Q32_028514</name>
</gene>
<comment type="caution">
    <text evidence="1">The sequence shown here is derived from an EMBL/GenBank/DDBJ whole genome shotgun (WGS) entry which is preliminary data.</text>
</comment>